<accession>A0A0F9J0K0</accession>
<feature type="non-terminal residue" evidence="1">
    <location>
        <position position="69"/>
    </location>
</feature>
<dbReference type="AlphaFoldDB" id="A0A0F9J0K0"/>
<evidence type="ECO:0000313" key="1">
    <source>
        <dbReference type="EMBL" id="KKM63118.1"/>
    </source>
</evidence>
<gene>
    <name evidence="1" type="ORF">LCGC14_1514640</name>
</gene>
<sequence length="69" mass="8160">MELFEREIKDPELDKVRSSVDQINHFLSSMVWQDLKEIVESQLQQKHLLLETAPEEQLKGLQEAIKTLR</sequence>
<organism evidence="1">
    <name type="scientific">marine sediment metagenome</name>
    <dbReference type="NCBI Taxonomy" id="412755"/>
    <lineage>
        <taxon>unclassified sequences</taxon>
        <taxon>metagenomes</taxon>
        <taxon>ecological metagenomes</taxon>
    </lineage>
</organism>
<dbReference type="EMBL" id="LAZR01011158">
    <property type="protein sequence ID" value="KKM63118.1"/>
    <property type="molecule type" value="Genomic_DNA"/>
</dbReference>
<proteinExistence type="predicted"/>
<protein>
    <submittedName>
        <fullName evidence="1">Uncharacterized protein</fullName>
    </submittedName>
</protein>
<reference evidence="1" key="1">
    <citation type="journal article" date="2015" name="Nature">
        <title>Complex archaea that bridge the gap between prokaryotes and eukaryotes.</title>
        <authorList>
            <person name="Spang A."/>
            <person name="Saw J.H."/>
            <person name="Jorgensen S.L."/>
            <person name="Zaremba-Niedzwiedzka K."/>
            <person name="Martijn J."/>
            <person name="Lind A.E."/>
            <person name="van Eijk R."/>
            <person name="Schleper C."/>
            <person name="Guy L."/>
            <person name="Ettema T.J."/>
        </authorList>
    </citation>
    <scope>NUCLEOTIDE SEQUENCE</scope>
</reference>
<comment type="caution">
    <text evidence="1">The sequence shown here is derived from an EMBL/GenBank/DDBJ whole genome shotgun (WGS) entry which is preliminary data.</text>
</comment>
<name>A0A0F9J0K0_9ZZZZ</name>